<dbReference type="EnsemblFungi" id="FOXG_02258T0">
    <property type="protein sequence ID" value="FOXG_02258P0"/>
    <property type="gene ID" value="FOXG_02258"/>
</dbReference>
<dbReference type="EMBL" id="AFQF01003670">
    <property type="protein sequence ID" value="EGU74464.1"/>
    <property type="molecule type" value="Genomic_DNA"/>
</dbReference>
<organism evidence="3 4">
    <name type="scientific">Fusarium oxysporum (strain Fo5176)</name>
    <name type="common">Fusarium vascular wilt</name>
    <dbReference type="NCBI Taxonomy" id="660025"/>
    <lineage>
        <taxon>Eukaryota</taxon>
        <taxon>Fungi</taxon>
        <taxon>Dikarya</taxon>
        <taxon>Ascomycota</taxon>
        <taxon>Pezizomycotina</taxon>
        <taxon>Sordariomycetes</taxon>
        <taxon>Hypocreomycetidae</taxon>
        <taxon>Hypocreales</taxon>
        <taxon>Nectriaceae</taxon>
        <taxon>Fusarium</taxon>
        <taxon>Fusarium oxysporum species complex</taxon>
    </lineage>
</organism>
<gene>
    <name evidence="3" type="primary">28944467</name>
    <name evidence="2" type="ORF">FOXB_15031</name>
</gene>
<protein>
    <recommendedName>
        <fullName evidence="5">Questionable protein</fullName>
    </recommendedName>
</protein>
<feature type="signal peptide" evidence="1">
    <location>
        <begin position="1"/>
        <end position="18"/>
    </location>
</feature>
<dbReference type="PaxDb" id="5507-FOXG_02258P0"/>
<reference evidence="3" key="2">
    <citation type="submission" date="2025-05" db="UniProtKB">
        <authorList>
            <consortium name="EnsemblFungi"/>
        </authorList>
    </citation>
    <scope>IDENTIFICATION</scope>
    <source>
        <strain evidence="3">4287 / CBS 123668 / FGSC 9935 / NRRL 34936</strain>
    </source>
</reference>
<evidence type="ECO:0000256" key="1">
    <source>
        <dbReference type="SAM" id="SignalP"/>
    </source>
</evidence>
<proteinExistence type="predicted"/>
<evidence type="ECO:0008006" key="5">
    <source>
        <dbReference type="Google" id="ProtNLM"/>
    </source>
</evidence>
<dbReference type="Proteomes" id="UP000002489">
    <property type="component" value="Unassembled WGS sequence"/>
</dbReference>
<accession>F9G8P9</accession>
<reference evidence="2 4" key="1">
    <citation type="journal article" date="2012" name="Mol. Plant Microbe Interact.">
        <title>A highly conserved effector in Fusarium oxysporum is required for full virulence on Arabidopsis.</title>
        <authorList>
            <person name="Thatcher L.F."/>
            <person name="Gardiner D.M."/>
            <person name="Kazan K."/>
            <person name="Manners J."/>
        </authorList>
    </citation>
    <scope>NUCLEOTIDE SEQUENCE [LARGE SCALE GENOMIC DNA]</scope>
    <source>
        <strain evidence="2 4">Fo5176</strain>
    </source>
</reference>
<dbReference type="VEuPathDB" id="FungiDB:FOXG_02258"/>
<evidence type="ECO:0000313" key="3">
    <source>
        <dbReference type="EnsemblFungi" id="FOXG_02258P0"/>
    </source>
</evidence>
<sequence>MKFFTVIATIISAVSISAVPILKERAVGGVLICTGANSTGTCTHEVYTLNKCHQLSEPFLRNVTTFAPDGEYFNCYPRTTGCNDTCTSPTGCTIGPIDFDYKFKFNFTRVGWPKLFNSFDCSLKKTTKGENMFD</sequence>
<keyword evidence="1" id="KW-0732">Signal</keyword>
<name>A0A0D2XEC6_FUSOF</name>
<dbReference type="AlphaFoldDB" id="A0A0D2XEC6"/>
<dbReference type="OrthoDB" id="2910287at2759"/>
<evidence type="ECO:0000313" key="2">
    <source>
        <dbReference type="EMBL" id="EGU74464.1"/>
    </source>
</evidence>
<feature type="chain" id="PRO_5010613258" description="Questionable protein" evidence="1">
    <location>
        <begin position="19"/>
        <end position="134"/>
    </location>
</feature>
<evidence type="ECO:0000313" key="4">
    <source>
        <dbReference type="Proteomes" id="UP000002489"/>
    </source>
</evidence>
<accession>A0A0D2XEC6</accession>